<feature type="transmembrane region" description="Helical" evidence="2">
    <location>
        <begin position="49"/>
        <end position="67"/>
    </location>
</feature>
<evidence type="ECO:0000259" key="3">
    <source>
        <dbReference type="Pfam" id="PF04892"/>
    </source>
</evidence>
<feature type="domain" description="VanZ-like" evidence="3">
    <location>
        <begin position="73"/>
        <end position="168"/>
    </location>
</feature>
<evidence type="ECO:0000256" key="2">
    <source>
        <dbReference type="SAM" id="Phobius"/>
    </source>
</evidence>
<feature type="transmembrane region" description="Helical" evidence="2">
    <location>
        <begin position="157"/>
        <end position="175"/>
    </location>
</feature>
<comment type="caution">
    <text evidence="4">The sequence shown here is derived from an EMBL/GenBank/DDBJ whole genome shotgun (WGS) entry which is preliminary data.</text>
</comment>
<dbReference type="InterPro" id="IPR006976">
    <property type="entry name" value="VanZ-like"/>
</dbReference>
<feature type="transmembrane region" description="Helical" evidence="2">
    <location>
        <begin position="123"/>
        <end position="145"/>
    </location>
</feature>
<feature type="region of interest" description="Disordered" evidence="1">
    <location>
        <begin position="177"/>
        <end position="200"/>
    </location>
</feature>
<proteinExistence type="predicted"/>
<name>A0ABT9P5L7_9ACTN</name>
<keyword evidence="2" id="KW-1133">Transmembrane helix</keyword>
<dbReference type="RefSeq" id="WP_307244707.1">
    <property type="nucleotide sequence ID" value="NZ_JAUSQZ010000001.1"/>
</dbReference>
<evidence type="ECO:0000256" key="1">
    <source>
        <dbReference type="SAM" id="MobiDB-lite"/>
    </source>
</evidence>
<dbReference type="EMBL" id="JAUSQZ010000001">
    <property type="protein sequence ID" value="MDP9827989.1"/>
    <property type="molecule type" value="Genomic_DNA"/>
</dbReference>
<reference evidence="4 5" key="1">
    <citation type="submission" date="2023-07" db="EMBL/GenBank/DDBJ databases">
        <title>Sequencing the genomes of 1000 actinobacteria strains.</title>
        <authorList>
            <person name="Klenk H.-P."/>
        </authorList>
    </citation>
    <scope>NUCLEOTIDE SEQUENCE [LARGE SCALE GENOMIC DNA]</scope>
    <source>
        <strain evidence="4 5">DSM 44388</strain>
    </source>
</reference>
<keyword evidence="2" id="KW-0812">Transmembrane</keyword>
<keyword evidence="2" id="KW-0472">Membrane</keyword>
<protein>
    <submittedName>
        <fullName evidence="4">FtsH-binding integral membrane protein</fullName>
    </submittedName>
</protein>
<organism evidence="4 5">
    <name type="scientific">Kineosporia succinea</name>
    <dbReference type="NCBI Taxonomy" id="84632"/>
    <lineage>
        <taxon>Bacteria</taxon>
        <taxon>Bacillati</taxon>
        <taxon>Actinomycetota</taxon>
        <taxon>Actinomycetes</taxon>
        <taxon>Kineosporiales</taxon>
        <taxon>Kineosporiaceae</taxon>
        <taxon>Kineosporia</taxon>
    </lineage>
</organism>
<dbReference type="PANTHER" id="PTHR36834:SF1">
    <property type="entry name" value="INTEGRAL MEMBRANE PROTEIN"/>
    <property type="match status" value="1"/>
</dbReference>
<evidence type="ECO:0000313" key="4">
    <source>
        <dbReference type="EMBL" id="MDP9827989.1"/>
    </source>
</evidence>
<gene>
    <name evidence="4" type="ORF">J2S57_003738</name>
</gene>
<dbReference type="Proteomes" id="UP001235712">
    <property type="component" value="Unassembled WGS sequence"/>
</dbReference>
<accession>A0ABT9P5L7</accession>
<feature type="transmembrane region" description="Helical" evidence="2">
    <location>
        <begin position="96"/>
        <end position="116"/>
    </location>
</feature>
<dbReference type="PANTHER" id="PTHR36834">
    <property type="entry name" value="MEMBRANE PROTEIN-RELATED"/>
    <property type="match status" value="1"/>
</dbReference>
<sequence length="200" mass="21705">MEGYWFYSALFFLGDFGSQLVLDLVVAGIALVCAFLVRRRQAWFGLTPWAVCLTVGSLAVIAISTLSPRTGDITPGRLQLEPLATLRVYRYHPADLLMFVGGNVLMFVPLGLFLYLAVRRSVLLCAVATTLVSVGVEVLQLGIWTRSTDIDDVITNGFGGLLGVLLGAVLVRFGTRDASGHPERSGHPRLRPADAVRRSS</sequence>
<dbReference type="InterPro" id="IPR053150">
    <property type="entry name" value="Teicoplanin_resist-assoc"/>
</dbReference>
<feature type="transmembrane region" description="Helical" evidence="2">
    <location>
        <begin position="20"/>
        <end position="37"/>
    </location>
</feature>
<evidence type="ECO:0000313" key="5">
    <source>
        <dbReference type="Proteomes" id="UP001235712"/>
    </source>
</evidence>
<keyword evidence="5" id="KW-1185">Reference proteome</keyword>
<dbReference type="Pfam" id="PF04892">
    <property type="entry name" value="VanZ"/>
    <property type="match status" value="1"/>
</dbReference>